<dbReference type="AlphaFoldDB" id="A0A1F7US19"/>
<evidence type="ECO:0000313" key="1">
    <source>
        <dbReference type="EMBL" id="OGL81090.1"/>
    </source>
</evidence>
<sequence length="105" mass="11576">MQKQRPSVVLISQGDSVTTVPAGEVPVLDLHFDQSFSDILAPMVNFLRCGVPAVQLYHGLADCEAVKTAVSMVKKELNKLRMPHERFSVILKDGVIEVTRAVTEQ</sequence>
<evidence type="ECO:0000313" key="2">
    <source>
        <dbReference type="Proteomes" id="UP000176846"/>
    </source>
</evidence>
<reference evidence="1 2" key="1">
    <citation type="journal article" date="2016" name="Nat. Commun.">
        <title>Thousands of microbial genomes shed light on interconnected biogeochemical processes in an aquifer system.</title>
        <authorList>
            <person name="Anantharaman K."/>
            <person name="Brown C.T."/>
            <person name="Hug L.A."/>
            <person name="Sharon I."/>
            <person name="Castelle C.J."/>
            <person name="Probst A.J."/>
            <person name="Thomas B.C."/>
            <person name="Singh A."/>
            <person name="Wilkins M.J."/>
            <person name="Karaoz U."/>
            <person name="Brodie E.L."/>
            <person name="Williams K.H."/>
            <person name="Hubbard S.S."/>
            <person name="Banfield J.F."/>
        </authorList>
    </citation>
    <scope>NUCLEOTIDE SEQUENCE [LARGE SCALE GENOMIC DNA]</scope>
</reference>
<comment type="caution">
    <text evidence="1">The sequence shown here is derived from an EMBL/GenBank/DDBJ whole genome shotgun (WGS) entry which is preliminary data.</text>
</comment>
<accession>A0A1F7US19</accession>
<organism evidence="1 2">
    <name type="scientific">Candidatus Uhrbacteria bacterium RIFCSPLOWO2_01_FULL_47_25</name>
    <dbReference type="NCBI Taxonomy" id="1802402"/>
    <lineage>
        <taxon>Bacteria</taxon>
        <taxon>Candidatus Uhriibacteriota</taxon>
    </lineage>
</organism>
<gene>
    <name evidence="1" type="ORF">A2936_00615</name>
</gene>
<protein>
    <submittedName>
        <fullName evidence="1">Uncharacterized protein</fullName>
    </submittedName>
</protein>
<name>A0A1F7US19_9BACT</name>
<dbReference type="EMBL" id="MGEK01000033">
    <property type="protein sequence ID" value="OGL81090.1"/>
    <property type="molecule type" value="Genomic_DNA"/>
</dbReference>
<proteinExistence type="predicted"/>
<dbReference type="Proteomes" id="UP000176846">
    <property type="component" value="Unassembled WGS sequence"/>
</dbReference>